<sequence>MYSNMCVKIALCLALIVSIEGYVLKHRALPLSAEGLTVEITVRSKEDPRHPLLTTRLDIDEKNKTVVVATAEATSGEPKPHENVPAVSSLGDRHGITAGTCAEGYVQRAGFCFPSDDV</sequence>
<evidence type="ECO:0000313" key="2">
    <source>
        <dbReference type="Proteomes" id="UP001231649"/>
    </source>
</evidence>
<gene>
    <name evidence="1" type="ORF">PYW08_007724</name>
</gene>
<keyword evidence="2" id="KW-1185">Reference proteome</keyword>
<organism evidence="1 2">
    <name type="scientific">Mythimna loreyi</name>
    <dbReference type="NCBI Taxonomy" id="667449"/>
    <lineage>
        <taxon>Eukaryota</taxon>
        <taxon>Metazoa</taxon>
        <taxon>Ecdysozoa</taxon>
        <taxon>Arthropoda</taxon>
        <taxon>Hexapoda</taxon>
        <taxon>Insecta</taxon>
        <taxon>Pterygota</taxon>
        <taxon>Neoptera</taxon>
        <taxon>Endopterygota</taxon>
        <taxon>Lepidoptera</taxon>
        <taxon>Glossata</taxon>
        <taxon>Ditrysia</taxon>
        <taxon>Noctuoidea</taxon>
        <taxon>Noctuidae</taxon>
        <taxon>Noctuinae</taxon>
        <taxon>Hadenini</taxon>
        <taxon>Mythimna</taxon>
    </lineage>
</organism>
<accession>A0ACC2QD36</accession>
<dbReference type="EMBL" id="CM056796">
    <property type="protein sequence ID" value="KAJ8714104.1"/>
    <property type="molecule type" value="Genomic_DNA"/>
</dbReference>
<evidence type="ECO:0000313" key="1">
    <source>
        <dbReference type="EMBL" id="KAJ8714104.1"/>
    </source>
</evidence>
<reference evidence="1" key="1">
    <citation type="submission" date="2023-03" db="EMBL/GenBank/DDBJ databases">
        <title>Chromosome-level genomes of two armyworms, Mythimna separata and Mythimna loreyi, provide insights into the biosynthesis and reception of sex pheromones.</title>
        <authorList>
            <person name="Zhao H."/>
        </authorList>
    </citation>
    <scope>NUCLEOTIDE SEQUENCE</scope>
    <source>
        <strain evidence="1">BeijingLab</strain>
    </source>
</reference>
<comment type="caution">
    <text evidence="1">The sequence shown here is derived from an EMBL/GenBank/DDBJ whole genome shotgun (WGS) entry which is preliminary data.</text>
</comment>
<dbReference type="Proteomes" id="UP001231649">
    <property type="component" value="Chromosome 20"/>
</dbReference>
<protein>
    <submittedName>
        <fullName evidence="1">Uncharacterized protein</fullName>
    </submittedName>
</protein>
<name>A0ACC2QD36_9NEOP</name>
<proteinExistence type="predicted"/>